<comment type="cofactor">
    <cofactor evidence="15">
        <name>Cu cation</name>
        <dbReference type="ChEBI" id="CHEBI:23378"/>
    </cofactor>
    <text evidence="15">Binds a copper A center.</text>
</comment>
<dbReference type="InterPro" id="IPR008972">
    <property type="entry name" value="Cupredoxin"/>
</dbReference>
<feature type="domain" description="Cytochrome oxidase subunit II transmembrane region profile" evidence="18">
    <location>
        <begin position="1"/>
        <end position="92"/>
    </location>
</feature>
<dbReference type="Pfam" id="PF02790">
    <property type="entry name" value="COX2_TM"/>
    <property type="match status" value="1"/>
</dbReference>
<keyword evidence="15" id="KW-0999">Mitochondrion inner membrane</keyword>
<geneLocation type="mitochondrion" evidence="19"/>
<dbReference type="Pfam" id="PF00116">
    <property type="entry name" value="COX2"/>
    <property type="match status" value="1"/>
</dbReference>
<name>S0DG81_PYUGA</name>
<dbReference type="GO" id="GO:0042773">
    <property type="term" value="P:ATP synthesis coupled electron transport"/>
    <property type="evidence" value="ECO:0007669"/>
    <property type="project" value="TreeGrafter"/>
</dbReference>
<dbReference type="SUPFAM" id="SSF81464">
    <property type="entry name" value="Cytochrome c oxidase subunit II-like, transmembrane region"/>
    <property type="match status" value="1"/>
</dbReference>
<dbReference type="GO" id="GO:0004129">
    <property type="term" value="F:cytochrome-c oxidase activity"/>
    <property type="evidence" value="ECO:0007669"/>
    <property type="project" value="UniProtKB-EC"/>
</dbReference>
<keyword evidence="9" id="KW-1278">Translocase</keyword>
<dbReference type="PROSITE" id="PS50999">
    <property type="entry name" value="COX2_TM"/>
    <property type="match status" value="1"/>
</dbReference>
<comment type="function">
    <text evidence="15">Component of the cytochrome c oxidase, the last enzyme in the mitochondrial electron transport chain which drives oxidative phosphorylation. The respiratory chain contains 3 multisubunit complexes succinate dehydrogenase (complex II, CII), ubiquinol-cytochrome c oxidoreductase (cytochrome b-c1 complex, complex III, CIII) and cytochrome c oxidase (complex IV, CIV), that cooperate to transfer electrons derived from NADH and succinate to molecular oxygen, creating an electrochemical gradient over the inner membrane that drives transmembrane transport and the ATP synthase. Cytochrome c oxidase is the component of the respiratory chain that catalyzes the reduction of oxygen to water. Electrons originating from reduced cytochrome c in the intermembrane space (IMS) are transferred via the dinuclear copper A center (CU(A)) of subunit 2 and heme A of subunit 1 to the active site in subunit 1, a binuclear center (BNC) formed by heme A3 and copper B (CU(B)). The BNC reduces molecular oxygen to 2 water molecules using 4 electrons from cytochrome c in the IMS and 4 protons from the mitochondrial matrix.</text>
</comment>
<dbReference type="GO" id="GO:0005507">
    <property type="term" value="F:copper ion binding"/>
    <property type="evidence" value="ECO:0007669"/>
    <property type="project" value="InterPro"/>
</dbReference>
<dbReference type="PROSITE" id="PS50857">
    <property type="entry name" value="COX2_CUA"/>
    <property type="match status" value="1"/>
</dbReference>
<evidence type="ECO:0000256" key="7">
    <source>
        <dbReference type="ARBA" id="ARBA00022723"/>
    </source>
</evidence>
<keyword evidence="8" id="KW-0460">Magnesium</keyword>
<feature type="transmembrane region" description="Helical" evidence="16">
    <location>
        <begin position="26"/>
        <end position="46"/>
    </location>
</feature>
<dbReference type="PRINTS" id="PR01166">
    <property type="entry name" value="CYCOXIDASEII"/>
</dbReference>
<evidence type="ECO:0000256" key="11">
    <source>
        <dbReference type="ARBA" id="ARBA00022989"/>
    </source>
</evidence>
<evidence type="ECO:0000256" key="9">
    <source>
        <dbReference type="ARBA" id="ARBA00022967"/>
    </source>
</evidence>
<comment type="catalytic activity">
    <reaction evidence="14">
        <text>4 Fe(II)-[cytochrome c] + O2 + 8 H(+)(in) = 4 Fe(III)-[cytochrome c] + 2 H2O + 4 H(+)(out)</text>
        <dbReference type="Rhea" id="RHEA:11436"/>
        <dbReference type="Rhea" id="RHEA-COMP:10350"/>
        <dbReference type="Rhea" id="RHEA-COMP:14399"/>
        <dbReference type="ChEBI" id="CHEBI:15377"/>
        <dbReference type="ChEBI" id="CHEBI:15378"/>
        <dbReference type="ChEBI" id="CHEBI:15379"/>
        <dbReference type="ChEBI" id="CHEBI:29033"/>
        <dbReference type="ChEBI" id="CHEBI:29034"/>
        <dbReference type="EC" id="7.1.1.9"/>
    </reaction>
    <physiologicalReaction direction="left-to-right" evidence="14">
        <dbReference type="Rhea" id="RHEA:11437"/>
    </physiologicalReaction>
</comment>
<keyword evidence="7 15" id="KW-0479">Metal-binding</keyword>
<evidence type="ECO:0000256" key="1">
    <source>
        <dbReference type="ARBA" id="ARBA00004141"/>
    </source>
</evidence>
<dbReference type="InterPro" id="IPR036257">
    <property type="entry name" value="Cyt_c_oxidase_su2_TM_sf"/>
</dbReference>
<evidence type="ECO:0000259" key="17">
    <source>
        <dbReference type="PROSITE" id="PS50857"/>
    </source>
</evidence>
<dbReference type="EMBL" id="HF548557">
    <property type="protein sequence ID" value="CCO25752.1"/>
    <property type="molecule type" value="Genomic_DNA"/>
</dbReference>
<dbReference type="Gene3D" id="2.60.40.420">
    <property type="entry name" value="Cupredoxins - blue copper proteins"/>
    <property type="match status" value="1"/>
</dbReference>
<keyword evidence="6 15" id="KW-0812">Transmembrane</keyword>
<accession>S0DG81</accession>
<evidence type="ECO:0000256" key="8">
    <source>
        <dbReference type="ARBA" id="ARBA00022842"/>
    </source>
</evidence>
<evidence type="ECO:0000256" key="6">
    <source>
        <dbReference type="ARBA" id="ARBA00022692"/>
    </source>
</evidence>
<keyword evidence="13 15" id="KW-0472">Membrane</keyword>
<dbReference type="PANTHER" id="PTHR22888">
    <property type="entry name" value="CYTOCHROME C OXIDASE, SUBUNIT II"/>
    <property type="match status" value="1"/>
</dbReference>
<dbReference type="InterPro" id="IPR002429">
    <property type="entry name" value="CcO_II-like_C"/>
</dbReference>
<reference evidence="19" key="1">
    <citation type="journal article" date="2013" name="Genome Biol. Evol.">
        <title>Deep Sequencing of Mixed Total DNA without Barcodes Allows Efficient Assembly of Highly Plastic Ascidian Mitochondrial Genomes.</title>
        <authorList>
            <person name="Rubinstein N."/>
            <person name="Feldstein T."/>
            <person name="Shenkar N."/>
            <person name="Botero Castro F."/>
            <person name="Griggio F."/>
            <person name="Mastrototaro F."/>
            <person name="Delsuc F."/>
            <person name="Douzery E.J.P."/>
            <person name="Gissi C."/>
            <person name="Huchon D."/>
        </authorList>
    </citation>
    <scope>NUCLEOTIDE SEQUENCE</scope>
    <source>
        <tissue evidence="19">Gonad</tissue>
    </source>
</reference>
<comment type="subcellular location">
    <subcellularLocation>
        <location evidence="1">Membrane</location>
        <topology evidence="1">Multi-pass membrane protein</topology>
    </subcellularLocation>
    <subcellularLocation>
        <location evidence="15">Mitochondrion inner membrane</location>
        <topology evidence="15">Multi-pass membrane protein</topology>
    </subcellularLocation>
</comment>
<keyword evidence="5 15" id="KW-0679">Respiratory chain</keyword>
<evidence type="ECO:0000256" key="14">
    <source>
        <dbReference type="ARBA" id="ARBA00049512"/>
    </source>
</evidence>
<evidence type="ECO:0000256" key="2">
    <source>
        <dbReference type="ARBA" id="ARBA00007866"/>
    </source>
</evidence>
<dbReference type="PROSITE" id="PS00078">
    <property type="entry name" value="COX2"/>
    <property type="match status" value="1"/>
</dbReference>
<proteinExistence type="inferred from homology"/>
<keyword evidence="12 15" id="KW-0186">Copper</keyword>
<keyword evidence="11 16" id="KW-1133">Transmembrane helix</keyword>
<evidence type="ECO:0000256" key="5">
    <source>
        <dbReference type="ARBA" id="ARBA00022660"/>
    </source>
</evidence>
<feature type="domain" description="Cytochrome oxidase subunit II copper A binding" evidence="17">
    <location>
        <begin position="93"/>
        <end position="225"/>
    </location>
</feature>
<dbReference type="GeneID" id="16045048"/>
<evidence type="ECO:0000256" key="3">
    <source>
        <dbReference type="ARBA" id="ARBA00015946"/>
    </source>
</evidence>
<keyword evidence="15 19" id="KW-0496">Mitochondrion</keyword>
<dbReference type="CTD" id="4513"/>
<dbReference type="InterPro" id="IPR001505">
    <property type="entry name" value="Copper_CuA"/>
</dbReference>
<evidence type="ECO:0000256" key="15">
    <source>
        <dbReference type="RuleBase" id="RU000457"/>
    </source>
</evidence>
<keyword evidence="4 15" id="KW-0813">Transport</keyword>
<dbReference type="SUPFAM" id="SSF49503">
    <property type="entry name" value="Cupredoxins"/>
    <property type="match status" value="1"/>
</dbReference>
<sequence>MTMYNSLLLQDTYNNVGTEVLLFHDYSLMVLMLILVMFLFFMKIVFKSTKFMLKGYYSSELLEFSWTLVPGLLLISLGVPSLFLMYFMEGATKYDLTMKAIGHQWYWSYEINEFGGELAFDSYMNNEIQNSTYRLLDVDQHVELPYMTKVRVLVSSTDVLHAWALPSMGIKVDACPGRLNLLSIYSFRPGSIFGQCSEICGVNHSFMPIHLEFSDWNNFLKGIVT</sequence>
<evidence type="ECO:0000256" key="4">
    <source>
        <dbReference type="ARBA" id="ARBA00022448"/>
    </source>
</evidence>
<dbReference type="InterPro" id="IPR011759">
    <property type="entry name" value="Cyt_c_oxidase_su2_TM_dom"/>
</dbReference>
<dbReference type="PANTHER" id="PTHR22888:SF9">
    <property type="entry name" value="CYTOCHROME C OXIDASE SUBUNIT 2"/>
    <property type="match status" value="1"/>
</dbReference>
<organism evidence="19">
    <name type="scientific">Pyura gangelion</name>
    <name type="common">Ascidian</name>
    <name type="synonym">Cynthia gangelion</name>
    <dbReference type="NCBI Taxonomy" id="569434"/>
    <lineage>
        <taxon>Eukaryota</taxon>
        <taxon>Metazoa</taxon>
        <taxon>Chordata</taxon>
        <taxon>Tunicata</taxon>
        <taxon>Ascidiacea</taxon>
        <taxon>Stolidobranchia</taxon>
        <taxon>Pyuridae</taxon>
        <taxon>Pyura</taxon>
    </lineage>
</organism>
<dbReference type="InterPro" id="IPR045187">
    <property type="entry name" value="CcO_II"/>
</dbReference>
<evidence type="ECO:0000256" key="10">
    <source>
        <dbReference type="ARBA" id="ARBA00022982"/>
    </source>
</evidence>
<dbReference type="GO" id="GO:0005743">
    <property type="term" value="C:mitochondrial inner membrane"/>
    <property type="evidence" value="ECO:0007669"/>
    <property type="project" value="UniProtKB-SubCell"/>
</dbReference>
<evidence type="ECO:0000256" key="13">
    <source>
        <dbReference type="ARBA" id="ARBA00023136"/>
    </source>
</evidence>
<gene>
    <name evidence="19" type="primary">cox2</name>
</gene>
<dbReference type="AlphaFoldDB" id="S0DG81"/>
<evidence type="ECO:0000313" key="19">
    <source>
        <dbReference type="EMBL" id="CCO25752.1"/>
    </source>
</evidence>
<keyword evidence="10 15" id="KW-0249">Electron transport</keyword>
<comment type="similarity">
    <text evidence="2 15">Belongs to the cytochrome c oxidase subunit 2 family.</text>
</comment>
<dbReference type="RefSeq" id="YP_008082973.1">
    <property type="nucleotide sequence ID" value="NC_021465.1"/>
</dbReference>
<evidence type="ECO:0000256" key="12">
    <source>
        <dbReference type="ARBA" id="ARBA00023008"/>
    </source>
</evidence>
<dbReference type="Gene3D" id="1.10.287.90">
    <property type="match status" value="1"/>
</dbReference>
<feature type="transmembrane region" description="Helical" evidence="16">
    <location>
        <begin position="66"/>
        <end position="88"/>
    </location>
</feature>
<evidence type="ECO:0000259" key="18">
    <source>
        <dbReference type="PROSITE" id="PS50999"/>
    </source>
</evidence>
<protein>
    <recommendedName>
        <fullName evidence="3 15">Cytochrome c oxidase subunit 2</fullName>
    </recommendedName>
</protein>
<evidence type="ECO:0000256" key="16">
    <source>
        <dbReference type="SAM" id="Phobius"/>
    </source>
</evidence>